<evidence type="ECO:0000256" key="2">
    <source>
        <dbReference type="ARBA" id="ARBA00073866"/>
    </source>
</evidence>
<reference evidence="7" key="2">
    <citation type="submission" date="2025-09" db="UniProtKB">
        <authorList>
            <consortium name="Ensembl"/>
        </authorList>
    </citation>
    <scope>IDENTIFICATION</scope>
</reference>
<feature type="region of interest" description="Disordered" evidence="4">
    <location>
        <begin position="342"/>
        <end position="397"/>
    </location>
</feature>
<evidence type="ECO:0000313" key="7">
    <source>
        <dbReference type="Ensembl" id="ENSCSRP00000014702.1"/>
    </source>
</evidence>
<dbReference type="SMART" id="SM00441">
    <property type="entry name" value="FF"/>
    <property type="match status" value="2"/>
</dbReference>
<dbReference type="Pfam" id="PF23517">
    <property type="entry name" value="WW_TCERG1"/>
    <property type="match status" value="1"/>
</dbReference>
<dbReference type="InterPro" id="IPR002713">
    <property type="entry name" value="FF_domain"/>
</dbReference>
<sequence>ERAGARMGIAPSAELSRCPKRQQPLLWQMNAEPPPPPWIWMVPSAAGLFRIGGAGVVPPPLLLSSPHPPHPAPLLQGLPGWQVPCEPFLPLSVPSAPDQRPAVHQYPFLNGQWMFGAHSPVIGFSPSSSVEFVPIFPHVYTSTIPPHARKSWRDKRLPNCKIYLNNAFALDSAWIHPEESRIFQGHEKPLLMTNQVAMAISRPATASRPLPTVVLTPQPIPGGCQNSRKQVGSNQTITLAAAAAAAAMVSVDSEAPQGPSPASIQPCHVLTLSPVKIPVLTSPFPVNEDGSISNGNKPVASTPVPGSPWCVVWTGDDRVFFFNPTMQLSVWEKPVDLKNRGDINRIIEDPPHKRKLETSATDKSDSSCPEEVSDDHSTKTKRNKTEDPQNADQEKVEVEEKIVKSSADQIILPLEERIAHFRDMLLERGVSAFSTWEKELHKIVFDPRYLLLNSEERKQIFEQFVKTRIRDEYKEKKNKLLLAKEEFKKLLEESKLSPRTTFKEFAEKYGRDQRFRLVQKKKDQEHFFNQFILILKKRDKENRIRLRKMR</sequence>
<feature type="compositionally biased region" description="Basic and acidic residues" evidence="4">
    <location>
        <begin position="374"/>
        <end position="397"/>
    </location>
</feature>
<keyword evidence="8" id="KW-1185">Reference proteome</keyword>
<evidence type="ECO:0000256" key="1">
    <source>
        <dbReference type="ARBA" id="ARBA00022737"/>
    </source>
</evidence>
<dbReference type="Gene3D" id="1.10.10.440">
    <property type="entry name" value="FF domain"/>
    <property type="match status" value="2"/>
</dbReference>
<evidence type="ECO:0000313" key="8">
    <source>
        <dbReference type="Proteomes" id="UP000694403"/>
    </source>
</evidence>
<dbReference type="InterPro" id="IPR036020">
    <property type="entry name" value="WW_dom_sf"/>
</dbReference>
<feature type="compositionally biased region" description="Basic and acidic residues" evidence="4">
    <location>
        <begin position="342"/>
        <end position="365"/>
    </location>
</feature>
<dbReference type="PROSITE" id="PS50020">
    <property type="entry name" value="WW_DOMAIN_2"/>
    <property type="match status" value="1"/>
</dbReference>
<feature type="domain" description="FF" evidence="6">
    <location>
        <begin position="479"/>
        <end position="534"/>
    </location>
</feature>
<dbReference type="Proteomes" id="UP000694403">
    <property type="component" value="Unplaced"/>
</dbReference>
<dbReference type="PROSITE" id="PS51676">
    <property type="entry name" value="FF"/>
    <property type="match status" value="2"/>
</dbReference>
<dbReference type="GO" id="GO:0070063">
    <property type="term" value="F:RNA polymerase binding"/>
    <property type="evidence" value="ECO:0007669"/>
    <property type="project" value="InterPro"/>
</dbReference>
<dbReference type="InterPro" id="IPR036517">
    <property type="entry name" value="FF_domain_sf"/>
</dbReference>
<evidence type="ECO:0000256" key="4">
    <source>
        <dbReference type="SAM" id="MobiDB-lite"/>
    </source>
</evidence>
<proteinExistence type="predicted"/>
<dbReference type="CDD" id="cd00201">
    <property type="entry name" value="WW"/>
    <property type="match status" value="1"/>
</dbReference>
<dbReference type="SUPFAM" id="SSF81698">
    <property type="entry name" value="FF domain"/>
    <property type="match status" value="2"/>
</dbReference>
<evidence type="ECO:0000259" key="6">
    <source>
        <dbReference type="PROSITE" id="PS51676"/>
    </source>
</evidence>
<organism evidence="7 8">
    <name type="scientific">Chelydra serpentina</name>
    <name type="common">Snapping turtle</name>
    <name type="synonym">Testudo serpentina</name>
    <dbReference type="NCBI Taxonomy" id="8475"/>
    <lineage>
        <taxon>Eukaryota</taxon>
        <taxon>Metazoa</taxon>
        <taxon>Chordata</taxon>
        <taxon>Craniata</taxon>
        <taxon>Vertebrata</taxon>
        <taxon>Euteleostomi</taxon>
        <taxon>Archelosauria</taxon>
        <taxon>Testudinata</taxon>
        <taxon>Testudines</taxon>
        <taxon>Cryptodira</taxon>
        <taxon>Durocryptodira</taxon>
        <taxon>Americhelydia</taxon>
        <taxon>Chelydroidea</taxon>
        <taxon>Chelydridae</taxon>
        <taxon>Chelydra</taxon>
    </lineage>
</organism>
<reference evidence="7" key="1">
    <citation type="submission" date="2025-08" db="UniProtKB">
        <authorList>
            <consortium name="Ensembl"/>
        </authorList>
    </citation>
    <scope>IDENTIFICATION</scope>
</reference>
<dbReference type="Pfam" id="PF01846">
    <property type="entry name" value="FF"/>
    <property type="match status" value="2"/>
</dbReference>
<evidence type="ECO:0000259" key="5">
    <source>
        <dbReference type="PROSITE" id="PS50020"/>
    </source>
</evidence>
<feature type="domain" description="FF" evidence="6">
    <location>
        <begin position="414"/>
        <end position="467"/>
    </location>
</feature>
<dbReference type="Ensembl" id="ENSCSRT00000015326.1">
    <property type="protein sequence ID" value="ENSCSRP00000014702.1"/>
    <property type="gene ID" value="ENSCSRG00000011157.1"/>
</dbReference>
<dbReference type="SMART" id="SM00456">
    <property type="entry name" value="WW"/>
    <property type="match status" value="1"/>
</dbReference>
<dbReference type="InterPro" id="IPR057565">
    <property type="entry name" value="WW_TCRG1_3rd"/>
</dbReference>
<dbReference type="FunFam" id="2.20.70.10:FF:000049">
    <property type="entry name" value="Transcription elongation regulator 1-like"/>
    <property type="match status" value="1"/>
</dbReference>
<dbReference type="FunFam" id="1.10.10.440:FF:000001">
    <property type="entry name" value="Transcription elongation regulator 1 like"/>
    <property type="match status" value="1"/>
</dbReference>
<dbReference type="PANTHER" id="PTHR15377">
    <property type="entry name" value="TRANSCRIPTION ELONGATION REGULATOR 1"/>
    <property type="match status" value="1"/>
</dbReference>
<keyword evidence="3" id="KW-0175">Coiled coil</keyword>
<dbReference type="GO" id="GO:0003712">
    <property type="term" value="F:transcription coregulator activity"/>
    <property type="evidence" value="ECO:0007669"/>
    <property type="project" value="TreeGrafter"/>
</dbReference>
<keyword evidence="1" id="KW-0677">Repeat</keyword>
<accession>A0A8C3SL08</accession>
<dbReference type="PANTHER" id="PTHR15377:SF5">
    <property type="entry name" value="TRANSCRIPTION ELONGATION REGULATOR 1-LIKE PROTEIN"/>
    <property type="match status" value="1"/>
</dbReference>
<dbReference type="InterPro" id="IPR045148">
    <property type="entry name" value="TCRG1-like"/>
</dbReference>
<evidence type="ECO:0000256" key="3">
    <source>
        <dbReference type="SAM" id="Coils"/>
    </source>
</evidence>
<feature type="coiled-coil region" evidence="3">
    <location>
        <begin position="466"/>
        <end position="493"/>
    </location>
</feature>
<dbReference type="AlphaFoldDB" id="A0A8C3SL08"/>
<dbReference type="GO" id="GO:0005634">
    <property type="term" value="C:nucleus"/>
    <property type="evidence" value="ECO:0007669"/>
    <property type="project" value="TreeGrafter"/>
</dbReference>
<dbReference type="Gene3D" id="2.20.70.10">
    <property type="match status" value="1"/>
</dbReference>
<name>A0A8C3SL08_CHESE</name>
<dbReference type="FunFam" id="1.10.10.440:FF:000004">
    <property type="entry name" value="Transcription elongation regulator 1 like"/>
    <property type="match status" value="1"/>
</dbReference>
<feature type="domain" description="WW" evidence="5">
    <location>
        <begin position="307"/>
        <end position="336"/>
    </location>
</feature>
<protein>
    <recommendedName>
        <fullName evidence="2">Transcription elongation regulator 1-like protein</fullName>
    </recommendedName>
</protein>
<dbReference type="InterPro" id="IPR001202">
    <property type="entry name" value="WW_dom"/>
</dbReference>
<dbReference type="SUPFAM" id="SSF51045">
    <property type="entry name" value="WW domain"/>
    <property type="match status" value="1"/>
</dbReference>